<evidence type="ECO:0000256" key="3">
    <source>
        <dbReference type="ARBA" id="ARBA00007282"/>
    </source>
</evidence>
<keyword evidence="7 8" id="KW-0472">Membrane</keyword>
<dbReference type="OrthoDB" id="42845at2759"/>
<keyword evidence="5 8" id="KW-0812">Transmembrane</keyword>
<evidence type="ECO:0000259" key="9">
    <source>
        <dbReference type="Pfam" id="PF13813"/>
    </source>
</evidence>
<evidence type="ECO:0000256" key="8">
    <source>
        <dbReference type="SAM" id="Phobius"/>
    </source>
</evidence>
<keyword evidence="4" id="KW-0808">Transferase</keyword>
<feature type="transmembrane region" description="Helical" evidence="8">
    <location>
        <begin position="64"/>
        <end position="86"/>
    </location>
</feature>
<dbReference type="AlphaFoldDB" id="A0A9N8DD30"/>
<dbReference type="GO" id="GO:0008374">
    <property type="term" value="F:O-acyltransferase activity"/>
    <property type="evidence" value="ECO:0007669"/>
    <property type="project" value="InterPro"/>
</dbReference>
<evidence type="ECO:0000313" key="11">
    <source>
        <dbReference type="Proteomes" id="UP001153069"/>
    </source>
</evidence>
<comment type="caution">
    <text evidence="10">The sequence shown here is derived from an EMBL/GenBank/DDBJ whole genome shotgun (WGS) entry which is preliminary data.</text>
</comment>
<feature type="transmembrane region" description="Helical" evidence="8">
    <location>
        <begin position="93"/>
        <end position="112"/>
    </location>
</feature>
<evidence type="ECO:0000256" key="1">
    <source>
        <dbReference type="ARBA" id="ARBA00004141"/>
    </source>
</evidence>
<dbReference type="Proteomes" id="UP001153069">
    <property type="component" value="Unassembled WGS sequence"/>
</dbReference>
<comment type="pathway">
    <text evidence="2">Secondary metabolite biosynthesis.</text>
</comment>
<evidence type="ECO:0000256" key="6">
    <source>
        <dbReference type="ARBA" id="ARBA00022989"/>
    </source>
</evidence>
<keyword evidence="11" id="KW-1185">Reference proteome</keyword>
<evidence type="ECO:0000256" key="4">
    <source>
        <dbReference type="ARBA" id="ARBA00022679"/>
    </source>
</evidence>
<evidence type="ECO:0000256" key="5">
    <source>
        <dbReference type="ARBA" id="ARBA00022692"/>
    </source>
</evidence>
<dbReference type="GO" id="GO:0006629">
    <property type="term" value="P:lipid metabolic process"/>
    <property type="evidence" value="ECO:0007669"/>
    <property type="project" value="InterPro"/>
</dbReference>
<accession>A0A9N8DD30</accession>
<dbReference type="GO" id="GO:0016020">
    <property type="term" value="C:membrane"/>
    <property type="evidence" value="ECO:0007669"/>
    <property type="project" value="UniProtKB-SubCell"/>
</dbReference>
<feature type="transmembrane region" description="Helical" evidence="8">
    <location>
        <begin position="313"/>
        <end position="336"/>
    </location>
</feature>
<gene>
    <name evidence="10" type="ORF">SEMRO_20_G014120.1</name>
</gene>
<feature type="domain" description="Wax synthase" evidence="9">
    <location>
        <begin position="271"/>
        <end position="335"/>
    </location>
</feature>
<organism evidence="10 11">
    <name type="scientific">Seminavis robusta</name>
    <dbReference type="NCBI Taxonomy" id="568900"/>
    <lineage>
        <taxon>Eukaryota</taxon>
        <taxon>Sar</taxon>
        <taxon>Stramenopiles</taxon>
        <taxon>Ochrophyta</taxon>
        <taxon>Bacillariophyta</taxon>
        <taxon>Bacillariophyceae</taxon>
        <taxon>Bacillariophycidae</taxon>
        <taxon>Naviculales</taxon>
        <taxon>Naviculaceae</taxon>
        <taxon>Seminavis</taxon>
    </lineage>
</organism>
<sequence length="433" mass="49839">MFLSLSAIVDNKLNDTNLLSLPKMKLFEDDILEDHRTPLLSFGIPGIDGDFGLLAPRWEPWRQFLYIAILVLLIQSILGAFNYAFIVSKRGSISAYLVGWGFVIPFIAWLPFQLVEIFEIHNKMAKIIPANILIAVLFRTIEAMYGTSPPRVEDSLARYIEYYGQGARPKLDKKTNQPLQATLIQFMAPLLRIALYYHLLSLTTSIGMHFDWEVFPSPVKIERFHFNLDLLRPAHFANSYINIVHTYFYVRFAFEIVAIQEIFKGYVIEKPFKNPLLTSKSPSAFWGRHWNKVIHDNLKTGAYMPTRKFFPSWVAVMVAFFLSGFIHDYTWVLAFYHHQSTRDPVTGVCEDCYESTPGKLTLFFLWQAGVMTVERLVGKYPPFSWIGQNLPTPIVSTLVVMTSLPVSHWFFGDYCMGGTYPSISQSLWIVRKL</sequence>
<comment type="subcellular location">
    <subcellularLocation>
        <location evidence="1">Membrane</location>
        <topology evidence="1">Multi-pass membrane protein</topology>
    </subcellularLocation>
</comment>
<reference evidence="10" key="1">
    <citation type="submission" date="2020-06" db="EMBL/GenBank/DDBJ databases">
        <authorList>
            <consortium name="Plant Systems Biology data submission"/>
        </authorList>
    </citation>
    <scope>NUCLEOTIDE SEQUENCE</scope>
    <source>
        <strain evidence="10">D6</strain>
    </source>
</reference>
<dbReference type="PANTHER" id="PTHR31595:SF57">
    <property type="entry name" value="OS04G0481900 PROTEIN"/>
    <property type="match status" value="1"/>
</dbReference>
<keyword evidence="6 8" id="KW-1133">Transmembrane helix</keyword>
<comment type="similarity">
    <text evidence="3">Belongs to the wax synthase family.</text>
</comment>
<dbReference type="PANTHER" id="PTHR31595">
    <property type="entry name" value="LONG-CHAIN-ALCOHOL O-FATTY-ACYLTRANSFERASE 3-RELATED"/>
    <property type="match status" value="1"/>
</dbReference>
<dbReference type="InterPro" id="IPR044851">
    <property type="entry name" value="Wax_synthase"/>
</dbReference>
<proteinExistence type="inferred from homology"/>
<dbReference type="EMBL" id="CAICTM010000020">
    <property type="protein sequence ID" value="CAB9497464.1"/>
    <property type="molecule type" value="Genomic_DNA"/>
</dbReference>
<evidence type="ECO:0000256" key="2">
    <source>
        <dbReference type="ARBA" id="ARBA00005179"/>
    </source>
</evidence>
<evidence type="ECO:0000313" key="10">
    <source>
        <dbReference type="EMBL" id="CAB9497464.1"/>
    </source>
</evidence>
<dbReference type="InterPro" id="IPR032805">
    <property type="entry name" value="Wax_synthase_dom"/>
</dbReference>
<protein>
    <submittedName>
        <fullName evidence="10">Pfam:DUF821</fullName>
    </submittedName>
</protein>
<dbReference type="Pfam" id="PF13813">
    <property type="entry name" value="MBOAT_2"/>
    <property type="match status" value="1"/>
</dbReference>
<name>A0A9N8DD30_9STRA</name>
<evidence type="ECO:0000256" key="7">
    <source>
        <dbReference type="ARBA" id="ARBA00023136"/>
    </source>
</evidence>